<feature type="region of interest" description="Disordered" evidence="1">
    <location>
        <begin position="149"/>
        <end position="173"/>
    </location>
</feature>
<dbReference type="EMBL" id="CATQJA010002655">
    <property type="protein sequence ID" value="CAJ0578993.1"/>
    <property type="molecule type" value="Genomic_DNA"/>
</dbReference>
<keyword evidence="3" id="KW-1185">Reference proteome</keyword>
<evidence type="ECO:0000313" key="3">
    <source>
        <dbReference type="Proteomes" id="UP001177023"/>
    </source>
</evidence>
<dbReference type="AlphaFoldDB" id="A0AA36D3B4"/>
<comment type="caution">
    <text evidence="2">The sequence shown here is derived from an EMBL/GenBank/DDBJ whole genome shotgun (WGS) entry which is preliminary data.</text>
</comment>
<proteinExistence type="predicted"/>
<evidence type="ECO:0000313" key="2">
    <source>
        <dbReference type="EMBL" id="CAJ0578993.1"/>
    </source>
</evidence>
<dbReference type="Proteomes" id="UP001177023">
    <property type="component" value="Unassembled WGS sequence"/>
</dbReference>
<gene>
    <name evidence="2" type="ORF">MSPICULIGERA_LOCUS17230</name>
</gene>
<evidence type="ECO:0000256" key="1">
    <source>
        <dbReference type="SAM" id="MobiDB-lite"/>
    </source>
</evidence>
<sequence length="349" mass="38451">MDEERNEDALGLFMAFGQIQEQLQGLNSAQGPEIEARIREFRRLIVTYSHQIKQMTDTLAIPPCPCDDCDDTRHSDLNRYIESTYPSSSNSSRQNTYAGPKPNGICRKQVREYAKVHGGVAAAKKFGVPPPISTYYTNKDAQGNVKPVAKPQMPDNPAHTSGSPGFLRGRGRGRPKLVGDQLDNDLLDFMVKVKQRNPHSYNSAAQALPIARRFILEKAPGLLVEQGGPVELKMTWATKLMNRVQEALRIGRSQHNQGPSTGIPIRPRPSFDGEDMAKDMLAQIIMDNSGKETSGQAGLIVSATPSKLREIQFGENGELILGKPIDDDETGSIDDGEIEVEPSDQKPNF</sequence>
<dbReference type="InterPro" id="IPR038839">
    <property type="entry name" value="Attf-4-like"/>
</dbReference>
<feature type="compositionally biased region" description="Acidic residues" evidence="1">
    <location>
        <begin position="326"/>
        <end position="342"/>
    </location>
</feature>
<reference evidence="2" key="1">
    <citation type="submission" date="2023-06" db="EMBL/GenBank/DDBJ databases">
        <authorList>
            <person name="Delattre M."/>
        </authorList>
    </citation>
    <scope>NUCLEOTIDE SEQUENCE</scope>
    <source>
        <strain evidence="2">AF72</strain>
    </source>
</reference>
<feature type="region of interest" description="Disordered" evidence="1">
    <location>
        <begin position="319"/>
        <end position="349"/>
    </location>
</feature>
<feature type="region of interest" description="Disordered" evidence="1">
    <location>
        <begin position="82"/>
        <end position="104"/>
    </location>
</feature>
<dbReference type="PANTHER" id="PTHR36522">
    <property type="entry name" value="AT HOOK-CONTAINING PROTEIN ATTF-4"/>
    <property type="match status" value="1"/>
</dbReference>
<name>A0AA36D3B4_9BILA</name>
<feature type="non-terminal residue" evidence="2">
    <location>
        <position position="1"/>
    </location>
</feature>
<protein>
    <submittedName>
        <fullName evidence="2">Uncharacterized protein</fullName>
    </submittedName>
</protein>
<accession>A0AA36D3B4</accession>
<organism evidence="2 3">
    <name type="scientific">Mesorhabditis spiculigera</name>
    <dbReference type="NCBI Taxonomy" id="96644"/>
    <lineage>
        <taxon>Eukaryota</taxon>
        <taxon>Metazoa</taxon>
        <taxon>Ecdysozoa</taxon>
        <taxon>Nematoda</taxon>
        <taxon>Chromadorea</taxon>
        <taxon>Rhabditida</taxon>
        <taxon>Rhabditina</taxon>
        <taxon>Rhabditomorpha</taxon>
        <taxon>Rhabditoidea</taxon>
        <taxon>Rhabditidae</taxon>
        <taxon>Mesorhabditinae</taxon>
        <taxon>Mesorhabditis</taxon>
    </lineage>
</organism>
<dbReference type="PANTHER" id="PTHR36522:SF1">
    <property type="entry name" value="AT HOOK-CONTAINING PROTEIN ATTF-4"/>
    <property type="match status" value="1"/>
</dbReference>
<feature type="compositionally biased region" description="Polar residues" evidence="1">
    <location>
        <begin position="84"/>
        <end position="97"/>
    </location>
</feature>